<evidence type="ECO:0000256" key="1">
    <source>
        <dbReference type="ARBA" id="ARBA00005350"/>
    </source>
</evidence>
<evidence type="ECO:0000313" key="4">
    <source>
        <dbReference type="EnsemblMetazoa" id="CapteP228397"/>
    </source>
</evidence>
<reference evidence="5" key="2">
    <citation type="journal article" date="2013" name="Nature">
        <title>Insights into bilaterian evolution from three spiralian genomes.</title>
        <authorList>
            <person name="Simakov O."/>
            <person name="Marletaz F."/>
            <person name="Cho S.J."/>
            <person name="Edsinger-Gonzales E."/>
            <person name="Havlak P."/>
            <person name="Hellsten U."/>
            <person name="Kuo D.H."/>
            <person name="Larsson T."/>
            <person name="Lv J."/>
            <person name="Arendt D."/>
            <person name="Savage R."/>
            <person name="Osoegawa K."/>
            <person name="de Jong P."/>
            <person name="Grimwood J."/>
            <person name="Chapman J.A."/>
            <person name="Shapiro H."/>
            <person name="Aerts A."/>
            <person name="Otillar R.P."/>
            <person name="Terry A.Y."/>
            <person name="Boore J.L."/>
            <person name="Grigoriev I.V."/>
            <person name="Lindberg D.R."/>
            <person name="Seaver E.C."/>
            <person name="Weisblat D.A."/>
            <person name="Putnam N.H."/>
            <person name="Rokhsar D.S."/>
        </authorList>
    </citation>
    <scope>NUCLEOTIDE SEQUENCE</scope>
    <source>
        <strain evidence="5">I ESC-2004</strain>
    </source>
</reference>
<dbReference type="InterPro" id="IPR005552">
    <property type="entry name" value="Scramblase"/>
</dbReference>
<evidence type="ECO:0000256" key="2">
    <source>
        <dbReference type="RuleBase" id="RU363116"/>
    </source>
</evidence>
<comment type="cofactor">
    <cofactor evidence="2">
        <name>Ca(2+)</name>
        <dbReference type="ChEBI" id="CHEBI:29108"/>
    </cofactor>
</comment>
<evidence type="ECO:0000256" key="3">
    <source>
        <dbReference type="SAM" id="MobiDB-lite"/>
    </source>
</evidence>
<evidence type="ECO:0000313" key="5">
    <source>
        <dbReference type="Proteomes" id="UP000014760"/>
    </source>
</evidence>
<protein>
    <recommendedName>
        <fullName evidence="2">Phospholipid scramblase</fullName>
    </recommendedName>
</protein>
<reference evidence="5" key="1">
    <citation type="submission" date="2012-12" db="EMBL/GenBank/DDBJ databases">
        <authorList>
            <person name="Hellsten U."/>
            <person name="Grimwood J."/>
            <person name="Chapman J.A."/>
            <person name="Shapiro H."/>
            <person name="Aerts A."/>
            <person name="Otillar R.P."/>
            <person name="Terry A.Y."/>
            <person name="Boore J.L."/>
            <person name="Simakov O."/>
            <person name="Marletaz F."/>
            <person name="Cho S.-J."/>
            <person name="Edsinger-Gonzales E."/>
            <person name="Havlak P."/>
            <person name="Kuo D.-H."/>
            <person name="Larsson T."/>
            <person name="Lv J."/>
            <person name="Arendt D."/>
            <person name="Savage R."/>
            <person name="Osoegawa K."/>
            <person name="de Jong P."/>
            <person name="Lindberg D.R."/>
            <person name="Seaver E.C."/>
            <person name="Weisblat D.A."/>
            <person name="Putnam N.H."/>
            <person name="Grigoriev I.V."/>
            <person name="Rokhsar D.S."/>
        </authorList>
    </citation>
    <scope>NUCLEOTIDE SEQUENCE</scope>
    <source>
        <strain evidence="5">I ESC-2004</strain>
    </source>
</reference>
<keyword evidence="2" id="KW-0449">Lipoprotein</keyword>
<dbReference type="GO" id="GO:0017128">
    <property type="term" value="F:phospholipid scramblase activity"/>
    <property type="evidence" value="ECO:0007669"/>
    <property type="project" value="InterPro"/>
</dbReference>
<dbReference type="PANTHER" id="PTHR23248">
    <property type="entry name" value="PHOSPHOLIPID SCRAMBLASE-RELATED"/>
    <property type="match status" value="1"/>
</dbReference>
<dbReference type="PANTHER" id="PTHR23248:SF9">
    <property type="entry name" value="PHOSPHOLIPID SCRAMBLASE"/>
    <property type="match status" value="1"/>
</dbReference>
<name>X2B0G3_CAPTE</name>
<dbReference type="EMBL" id="AMQN01007098">
    <property type="status" value="NOT_ANNOTATED_CDS"/>
    <property type="molecule type" value="Genomic_DNA"/>
</dbReference>
<reference evidence="4" key="3">
    <citation type="submission" date="2015-06" db="UniProtKB">
        <authorList>
            <consortium name="EnsemblMetazoa"/>
        </authorList>
    </citation>
    <scope>IDENTIFICATION</scope>
</reference>
<organism evidence="4 5">
    <name type="scientific">Capitella teleta</name>
    <name type="common">Polychaete worm</name>
    <dbReference type="NCBI Taxonomy" id="283909"/>
    <lineage>
        <taxon>Eukaryota</taxon>
        <taxon>Metazoa</taxon>
        <taxon>Spiralia</taxon>
        <taxon>Lophotrochozoa</taxon>
        <taxon>Annelida</taxon>
        <taxon>Polychaeta</taxon>
        <taxon>Sedentaria</taxon>
        <taxon>Scolecida</taxon>
        <taxon>Capitellidae</taxon>
        <taxon>Capitella</taxon>
    </lineage>
</organism>
<keyword evidence="2" id="KW-0106">Calcium</keyword>
<dbReference type="AlphaFoldDB" id="X2B0G3"/>
<sequence>MATVVKQPKSVAFQLDFSSDTDHPGGLTKESALFTPSPLEGQTRETTPPETITGLEELEDEEVIHIRQSIANDIKGGCGSGNSYQVLNRNDDVIFTVEEGDAPWCRWLCGPNRSFHLVIYNRSERPVLHVDRAGCRCECCCCFDACLCQNKLLVRDVSGKVIGAVRERFHALHPKFDIYDELNNALHRISGPCCSFRCCPEVNFDVRTRNNKINKGYIFKQHNHFDESVNTDHDNIEIKSPGGLTLSQKGTLIGASFLVGLMYFEMS</sequence>
<keyword evidence="5" id="KW-1185">Reference proteome</keyword>
<accession>X2B0G3</accession>
<dbReference type="Pfam" id="PF03803">
    <property type="entry name" value="Scramblase"/>
    <property type="match status" value="1"/>
</dbReference>
<keyword evidence="2" id="KW-0564">Palmitate</keyword>
<proteinExistence type="inferred from homology"/>
<feature type="region of interest" description="Disordered" evidence="3">
    <location>
        <begin position="16"/>
        <end position="48"/>
    </location>
</feature>
<dbReference type="EnsemblMetazoa" id="CapteT228397">
    <property type="protein sequence ID" value="CapteP228397"/>
    <property type="gene ID" value="CapteG228397"/>
</dbReference>
<dbReference type="GO" id="GO:0005886">
    <property type="term" value="C:plasma membrane"/>
    <property type="evidence" value="ECO:0007669"/>
    <property type="project" value="TreeGrafter"/>
</dbReference>
<comment type="function">
    <text evidence="2">May mediate accelerated ATP-independent bidirectional transbilayer migration of phospholipids upon binding calcium ions that results in a loss of phospholipid asymmetry in the plasma membrane.</text>
</comment>
<dbReference type="OMA" id="HRISGPC"/>
<dbReference type="Proteomes" id="UP000014760">
    <property type="component" value="Unassembled WGS sequence"/>
</dbReference>
<comment type="similarity">
    <text evidence="1 2">Belongs to the phospholipid scramblase family.</text>
</comment>
<dbReference type="HOGENOM" id="CLU_1023964_0_0_1"/>